<evidence type="ECO:0000313" key="3">
    <source>
        <dbReference type="EMBL" id="KAK4114073.1"/>
    </source>
</evidence>
<dbReference type="InterPro" id="IPR011009">
    <property type="entry name" value="Kinase-like_dom_sf"/>
</dbReference>
<dbReference type="RefSeq" id="XP_064671643.1">
    <property type="nucleotide sequence ID" value="XM_064817544.1"/>
</dbReference>
<feature type="compositionally biased region" description="Polar residues" evidence="1">
    <location>
        <begin position="9"/>
        <end position="21"/>
    </location>
</feature>
<dbReference type="AlphaFoldDB" id="A0AAN6TGN6"/>
<dbReference type="SUPFAM" id="SSF56112">
    <property type="entry name" value="Protein kinase-like (PK-like)"/>
    <property type="match status" value="1"/>
</dbReference>
<dbReference type="Proteomes" id="UP001302812">
    <property type="component" value="Unassembled WGS sequence"/>
</dbReference>
<dbReference type="Pfam" id="PF01636">
    <property type="entry name" value="APH"/>
    <property type="match status" value="1"/>
</dbReference>
<comment type="caution">
    <text evidence="3">The sequence shown here is derived from an EMBL/GenBank/DDBJ whole genome shotgun (WGS) entry which is preliminary data.</text>
</comment>
<accession>A0AAN6TGN6</accession>
<reference evidence="3" key="1">
    <citation type="journal article" date="2023" name="Mol. Phylogenet. Evol.">
        <title>Genome-scale phylogeny and comparative genomics of the fungal order Sordariales.</title>
        <authorList>
            <person name="Hensen N."/>
            <person name="Bonometti L."/>
            <person name="Westerberg I."/>
            <person name="Brannstrom I.O."/>
            <person name="Guillou S."/>
            <person name="Cros-Aarteil S."/>
            <person name="Calhoun S."/>
            <person name="Haridas S."/>
            <person name="Kuo A."/>
            <person name="Mondo S."/>
            <person name="Pangilinan J."/>
            <person name="Riley R."/>
            <person name="LaButti K."/>
            <person name="Andreopoulos B."/>
            <person name="Lipzen A."/>
            <person name="Chen C."/>
            <person name="Yan M."/>
            <person name="Daum C."/>
            <person name="Ng V."/>
            <person name="Clum A."/>
            <person name="Steindorff A."/>
            <person name="Ohm R.A."/>
            <person name="Martin F."/>
            <person name="Silar P."/>
            <person name="Natvig D.O."/>
            <person name="Lalanne C."/>
            <person name="Gautier V."/>
            <person name="Ament-Velasquez S.L."/>
            <person name="Kruys A."/>
            <person name="Hutchinson M.I."/>
            <person name="Powell A.J."/>
            <person name="Barry K."/>
            <person name="Miller A.N."/>
            <person name="Grigoriev I.V."/>
            <person name="Debuchy R."/>
            <person name="Gladieux P."/>
            <person name="Hiltunen Thoren M."/>
            <person name="Johannesson H."/>
        </authorList>
    </citation>
    <scope>NUCLEOTIDE SEQUENCE</scope>
    <source>
        <strain evidence="3">CBS 508.74</strain>
    </source>
</reference>
<reference evidence="3" key="2">
    <citation type="submission" date="2023-05" db="EMBL/GenBank/DDBJ databases">
        <authorList>
            <consortium name="Lawrence Berkeley National Laboratory"/>
            <person name="Steindorff A."/>
            <person name="Hensen N."/>
            <person name="Bonometti L."/>
            <person name="Westerberg I."/>
            <person name="Brannstrom I.O."/>
            <person name="Guillou S."/>
            <person name="Cros-Aarteil S."/>
            <person name="Calhoun S."/>
            <person name="Haridas S."/>
            <person name="Kuo A."/>
            <person name="Mondo S."/>
            <person name="Pangilinan J."/>
            <person name="Riley R."/>
            <person name="Labutti K."/>
            <person name="Andreopoulos B."/>
            <person name="Lipzen A."/>
            <person name="Chen C."/>
            <person name="Yanf M."/>
            <person name="Daum C."/>
            <person name="Ng V."/>
            <person name="Clum A."/>
            <person name="Ohm R."/>
            <person name="Martin F."/>
            <person name="Silar P."/>
            <person name="Natvig D."/>
            <person name="Lalanne C."/>
            <person name="Gautier V."/>
            <person name="Ament-Velasquez S.L."/>
            <person name="Kruys A."/>
            <person name="Hutchinson M.I."/>
            <person name="Powell A.J."/>
            <person name="Barry K."/>
            <person name="Miller A.N."/>
            <person name="Grigoriev I.V."/>
            <person name="Debuchy R."/>
            <person name="Gladieux P."/>
            <person name="Thoren M.H."/>
            <person name="Johannesson H."/>
        </authorList>
    </citation>
    <scope>NUCLEOTIDE SEQUENCE</scope>
    <source>
        <strain evidence="3">CBS 508.74</strain>
    </source>
</reference>
<dbReference type="Gene3D" id="3.90.1200.10">
    <property type="match status" value="1"/>
</dbReference>
<evidence type="ECO:0000259" key="2">
    <source>
        <dbReference type="Pfam" id="PF01636"/>
    </source>
</evidence>
<sequence>MDHEMTPEIQIQQLPTEPPDSSNRDRDLANMHSQCWRFAQALYPSSVLREAPTQGYCSYTLQLDHDAIIQFRPWRHRLDLELISAVRDTFGELAPVTQLLGTVHIRRSASRDQEAEEQDDDDNPGSLLVYALSRIPGTPLSTFLHHQLPSRAQLEPLIRSFARLYATAWTSALPASSPLLPALKRRIGLSLRWRLEQMHAHLPARFRGTVGQLLAALGEVEALPWALTHGDLVPTNIMVDRAREDGSFQLKGLIDWAEAEYLPFGVGLYGLEELLGFASGGKGEEDGGGKTARYPPLGSTFAYFACAEELRAIFWEELGAAVPELVTDLALRATVEHARLLGLLLWHGIAFDNGALDRVVRIGEDDEEMQRLDLFLLAPKPQGRASVGSYTTTDGMRTSFGKTSSLLDVGETDETTIKMGMRIPVTVGEYCTG</sequence>
<proteinExistence type="predicted"/>
<evidence type="ECO:0000313" key="4">
    <source>
        <dbReference type="Proteomes" id="UP001302812"/>
    </source>
</evidence>
<organism evidence="3 4">
    <name type="scientific">Canariomyces notabilis</name>
    <dbReference type="NCBI Taxonomy" id="2074819"/>
    <lineage>
        <taxon>Eukaryota</taxon>
        <taxon>Fungi</taxon>
        <taxon>Dikarya</taxon>
        <taxon>Ascomycota</taxon>
        <taxon>Pezizomycotina</taxon>
        <taxon>Sordariomycetes</taxon>
        <taxon>Sordariomycetidae</taxon>
        <taxon>Sordariales</taxon>
        <taxon>Chaetomiaceae</taxon>
        <taxon>Canariomyces</taxon>
    </lineage>
</organism>
<protein>
    <recommendedName>
        <fullName evidence="2">Aminoglycoside phosphotransferase domain-containing protein</fullName>
    </recommendedName>
</protein>
<name>A0AAN6TGN6_9PEZI</name>
<dbReference type="GeneID" id="89941669"/>
<keyword evidence="4" id="KW-1185">Reference proteome</keyword>
<dbReference type="EMBL" id="MU853337">
    <property type="protein sequence ID" value="KAK4114073.1"/>
    <property type="molecule type" value="Genomic_DNA"/>
</dbReference>
<feature type="region of interest" description="Disordered" evidence="1">
    <location>
        <begin position="1"/>
        <end position="27"/>
    </location>
</feature>
<evidence type="ECO:0000256" key="1">
    <source>
        <dbReference type="SAM" id="MobiDB-lite"/>
    </source>
</evidence>
<gene>
    <name evidence="3" type="ORF">N656DRAFT_796580</name>
</gene>
<feature type="domain" description="Aminoglycoside phosphotransferase" evidence="2">
    <location>
        <begin position="125"/>
        <end position="261"/>
    </location>
</feature>
<dbReference type="InterPro" id="IPR002575">
    <property type="entry name" value="Aminoglycoside_PTrfase"/>
</dbReference>